<evidence type="ECO:0000256" key="2">
    <source>
        <dbReference type="SAM" id="SignalP"/>
    </source>
</evidence>
<evidence type="ECO:0000259" key="3">
    <source>
        <dbReference type="SMART" id="SM00287"/>
    </source>
</evidence>
<evidence type="ECO:0000313" key="5">
    <source>
        <dbReference type="Proteomes" id="UP001575105"/>
    </source>
</evidence>
<dbReference type="EMBL" id="JBGUBD010000020">
    <property type="protein sequence ID" value="MFA9480403.1"/>
    <property type="molecule type" value="Genomic_DNA"/>
</dbReference>
<feature type="signal peptide" evidence="2">
    <location>
        <begin position="1"/>
        <end position="30"/>
    </location>
</feature>
<comment type="caution">
    <text evidence="4">The sequence shown here is derived from an EMBL/GenBank/DDBJ whole genome shotgun (WGS) entry which is preliminary data.</text>
</comment>
<dbReference type="Gene3D" id="2.30.30.40">
    <property type="entry name" value="SH3 Domains"/>
    <property type="match status" value="1"/>
</dbReference>
<dbReference type="SMART" id="SM00287">
    <property type="entry name" value="SH3b"/>
    <property type="match status" value="2"/>
</dbReference>
<protein>
    <submittedName>
        <fullName evidence="4">SH3 domain-containing protein</fullName>
    </submittedName>
</protein>
<feature type="chain" id="PRO_5046476064" evidence="2">
    <location>
        <begin position="31"/>
        <end position="474"/>
    </location>
</feature>
<keyword evidence="2" id="KW-0732">Signal</keyword>
<feature type="compositionally biased region" description="Acidic residues" evidence="1">
    <location>
        <begin position="170"/>
        <end position="207"/>
    </location>
</feature>
<proteinExistence type="predicted"/>
<keyword evidence="5" id="KW-1185">Reference proteome</keyword>
<feature type="compositionally biased region" description="Acidic residues" evidence="1">
    <location>
        <begin position="258"/>
        <end position="282"/>
    </location>
</feature>
<evidence type="ECO:0000313" key="4">
    <source>
        <dbReference type="EMBL" id="MFA9480403.1"/>
    </source>
</evidence>
<feature type="domain" description="SH3b" evidence="3">
    <location>
        <begin position="34"/>
        <end position="96"/>
    </location>
</feature>
<organism evidence="4 5">
    <name type="scientific">Natronomicrosphaera hydrolytica</name>
    <dbReference type="NCBI Taxonomy" id="3242702"/>
    <lineage>
        <taxon>Bacteria</taxon>
        <taxon>Pseudomonadati</taxon>
        <taxon>Planctomycetota</taxon>
        <taxon>Phycisphaerae</taxon>
        <taxon>Phycisphaerales</taxon>
        <taxon>Phycisphaeraceae</taxon>
        <taxon>Natronomicrosphaera</taxon>
    </lineage>
</organism>
<feature type="domain" description="SH3b" evidence="3">
    <location>
        <begin position="106"/>
        <end position="166"/>
    </location>
</feature>
<accession>A0ABV4U9X5</accession>
<dbReference type="RefSeq" id="WP_425347323.1">
    <property type="nucleotide sequence ID" value="NZ_JBGUBD010000020.1"/>
</dbReference>
<reference evidence="4 5" key="1">
    <citation type="submission" date="2024-08" db="EMBL/GenBank/DDBJ databases">
        <title>Whole-genome sequencing of halo(alkali)philic microorganisms from hypersaline lakes.</title>
        <authorList>
            <person name="Sorokin D.Y."/>
            <person name="Merkel A.Y."/>
            <person name="Messina E."/>
            <person name="Yakimov M."/>
        </authorList>
    </citation>
    <scope>NUCLEOTIDE SEQUENCE [LARGE SCALE GENOMIC DNA]</scope>
    <source>
        <strain evidence="4 5">AB-hyl4</strain>
    </source>
</reference>
<gene>
    <name evidence="4" type="ORF">ACERK3_19210</name>
</gene>
<evidence type="ECO:0000256" key="1">
    <source>
        <dbReference type="SAM" id="MobiDB-lite"/>
    </source>
</evidence>
<dbReference type="Proteomes" id="UP001575105">
    <property type="component" value="Unassembled WGS sequence"/>
</dbReference>
<name>A0ABV4U9X5_9BACT</name>
<sequence length="474" mass="52368">MMMFRGWMGRFAPVLLVSLLLMPAATPATAQEVPYTAIVVEDNVQVRAGAGRAYYVVGELDRGALVEVEEVIFGWLKVVPPEGVHSYISKAFVDARGEGRRGEVNSNRTRVTAASVEGPGNSYREQTLLNRGAAVRIVDEEGSFYKIEPPAGTFVFLPPGSVRRASDMEAAQEPEQPAEQEAEPAAEPEQPTEAEPTEQVADDEADQPVEVADSNGEAETDIEGAVTSEDLPELAGDESGQEDQDSLMPTPDQRVDEGDADATADDEALTENATEPEAEEAVAEQPREEVDTPAISEALREVEHRHVPAFDLPLEEQPFERMIADYRAVLANNDDLPTGDQRLIEHRLSLLERNQRIAETLVRVAELRDASARTDRELDERQRERDRRRPNYDAVGELLASTVYDGRNLPQLFRVVDPATGRTLGYVEPGDQVNPRRMLGRVVGIVGDRRLDPGLRLRVFDVRRIDVLESAEVD</sequence>
<feature type="region of interest" description="Disordered" evidence="1">
    <location>
        <begin position="165"/>
        <end position="290"/>
    </location>
</feature>
<feature type="compositionally biased region" description="Acidic residues" evidence="1">
    <location>
        <begin position="230"/>
        <end position="245"/>
    </location>
</feature>
<dbReference type="InterPro" id="IPR003646">
    <property type="entry name" value="SH3-like_bac-type"/>
</dbReference>